<dbReference type="RefSeq" id="WP_153736268.1">
    <property type="nucleotide sequence ID" value="NZ_WJNG01000005.1"/>
</dbReference>
<reference evidence="1" key="1">
    <citation type="submission" date="2019-11" db="EMBL/GenBank/DDBJ databases">
        <authorList>
            <person name="Li J."/>
        </authorList>
    </citation>
    <scope>NUCLEOTIDE SEQUENCE</scope>
    <source>
        <strain evidence="1">B6B</strain>
    </source>
</reference>
<dbReference type="EMBL" id="WJNG01000005">
    <property type="protein sequence ID" value="MRH42640.1"/>
    <property type="molecule type" value="Genomic_DNA"/>
</dbReference>
<dbReference type="GO" id="GO:0006508">
    <property type="term" value="P:proteolysis"/>
    <property type="evidence" value="ECO:0007669"/>
    <property type="project" value="InterPro"/>
</dbReference>
<dbReference type="InterPro" id="IPR008257">
    <property type="entry name" value="Pept_M19"/>
</dbReference>
<proteinExistence type="predicted"/>
<keyword evidence="2" id="KW-1185">Reference proteome</keyword>
<dbReference type="Pfam" id="PF01244">
    <property type="entry name" value="Peptidase_M19"/>
    <property type="match status" value="1"/>
</dbReference>
<name>A0A6A8DBG0_9BACI</name>
<dbReference type="AlphaFoldDB" id="A0A6A8DBG0"/>
<evidence type="ECO:0000313" key="1">
    <source>
        <dbReference type="EMBL" id="MRH42640.1"/>
    </source>
</evidence>
<comment type="caution">
    <text evidence="1">The sequence shown here is derived from an EMBL/GenBank/DDBJ whole genome shotgun (WGS) entry which is preliminary data.</text>
</comment>
<dbReference type="PANTHER" id="PTHR10443:SF12">
    <property type="entry name" value="DIPEPTIDASE"/>
    <property type="match status" value="1"/>
</dbReference>
<protein>
    <submittedName>
        <fullName evidence="1">Membrane dipeptidase</fullName>
    </submittedName>
</protein>
<sequence>MIIDGHCDALLKLWSKNISFQSSSELQVNYEKWKASSVKIQCFAIFVPEDVPEEAQFKVALEMVDIFFKQIVEPYEDVKFISSKKDMLSLKENEKGAILTLEGCHPIGSDLYKLKTLIRLGVRSVGLTWNQANAVCDGIGEKRGAGLSTFGEEVIDLLNQEKIWTDVSHLSYQGFFDVMKIAKYPIASHSNTIAFSSHQRNLDDKQIQAMIDKDGWIGVTFVPPFLNDQDSTSVKDVINHLDYYLKKGAEDCLGLGSDFDGTIRFVEGLYDQLDYDSLINECRNYFSSEEIQKFSYLNFINKFPRV</sequence>
<dbReference type="Gene3D" id="3.20.20.140">
    <property type="entry name" value="Metal-dependent hydrolases"/>
    <property type="match status" value="1"/>
</dbReference>
<evidence type="ECO:0000313" key="2">
    <source>
        <dbReference type="Proteomes" id="UP000799092"/>
    </source>
</evidence>
<dbReference type="OrthoDB" id="9804920at2"/>
<organism evidence="1 2">
    <name type="scientific">Aquibacillus halophilus</name>
    <dbReference type="NCBI Taxonomy" id="930132"/>
    <lineage>
        <taxon>Bacteria</taxon>
        <taxon>Bacillati</taxon>
        <taxon>Bacillota</taxon>
        <taxon>Bacilli</taxon>
        <taxon>Bacillales</taxon>
        <taxon>Bacillaceae</taxon>
        <taxon>Aquibacillus</taxon>
    </lineage>
</organism>
<gene>
    <name evidence="1" type="ORF">GH741_08070</name>
</gene>
<dbReference type="CDD" id="cd01301">
    <property type="entry name" value="rDP_like"/>
    <property type="match status" value="1"/>
</dbReference>
<accession>A0A6A8DBG0</accession>
<dbReference type="SUPFAM" id="SSF51556">
    <property type="entry name" value="Metallo-dependent hydrolases"/>
    <property type="match status" value="1"/>
</dbReference>
<dbReference type="PROSITE" id="PS51365">
    <property type="entry name" value="RENAL_DIPEPTIDASE_2"/>
    <property type="match status" value="1"/>
</dbReference>
<dbReference type="GO" id="GO:0070573">
    <property type="term" value="F:metallodipeptidase activity"/>
    <property type="evidence" value="ECO:0007669"/>
    <property type="project" value="InterPro"/>
</dbReference>
<dbReference type="InterPro" id="IPR032466">
    <property type="entry name" value="Metal_Hydrolase"/>
</dbReference>
<dbReference type="Proteomes" id="UP000799092">
    <property type="component" value="Unassembled WGS sequence"/>
</dbReference>
<dbReference type="PANTHER" id="PTHR10443">
    <property type="entry name" value="MICROSOMAL DIPEPTIDASE"/>
    <property type="match status" value="1"/>
</dbReference>